<keyword evidence="9" id="KW-1185">Reference proteome</keyword>
<dbReference type="GO" id="GO:0016139">
    <property type="term" value="P:glycoside catabolic process"/>
    <property type="evidence" value="ECO:0007669"/>
    <property type="project" value="TreeGrafter"/>
</dbReference>
<dbReference type="InterPro" id="IPR017853">
    <property type="entry name" value="GH"/>
</dbReference>
<proteinExistence type="inferred from homology"/>
<dbReference type="Gene3D" id="2.60.40.1180">
    <property type="entry name" value="Golgi alpha-mannosidase II"/>
    <property type="match status" value="1"/>
</dbReference>
<keyword evidence="4" id="KW-0732">Signal</keyword>
<comment type="similarity">
    <text evidence="2">Belongs to the glycosyl hydrolase 29 family.</text>
</comment>
<dbReference type="InterPro" id="IPR000933">
    <property type="entry name" value="Glyco_hydro_29"/>
</dbReference>
<keyword evidence="6" id="KW-0326">Glycosidase</keyword>
<dbReference type="PANTHER" id="PTHR10030">
    <property type="entry name" value="ALPHA-L-FUCOSIDASE"/>
    <property type="match status" value="1"/>
</dbReference>
<dbReference type="AlphaFoldDB" id="A0A5C5ZI17"/>
<evidence type="ECO:0000256" key="5">
    <source>
        <dbReference type="ARBA" id="ARBA00022801"/>
    </source>
</evidence>
<dbReference type="SUPFAM" id="SSF51445">
    <property type="entry name" value="(Trans)glycosidases"/>
    <property type="match status" value="1"/>
</dbReference>
<sequence length="605" mass="67776">MEFCVDQLIQPAKNSENEMMKSFVLSLIVTFVVGGVHAEEMDAMWGESTVKLRAENAERGELFDEGNYAMFIHWGLYSQLGNRVAGQTYYGIGEWIMDPKMAGIPVDEYKQLAGTFSPTDFDADAIVKLAKDAGMKYIVITAKHHDGFAMYDSAACDFNIVDATPWKVDPMKELSAACREAGLGFGFYYSHSQDWTFPGGRKGPENDEHGKPATFEDYFTKKCVPQVEELTTQYGPIELIWFDTPGGMKQEYVQQLVDIVRKNQPRALVSGRAGHNLGDYQTLGDMEVPHHNVEGMWESVDTTNDSWAYAWYDENWKAPKEVLRRLIACVGRGGTYMLNIGPDGTGAVPERAARSLRAAGDWIHRYPQVVYGTDASPWGHAMPWGDVTVKENRLFLSIFDWPESGKLYLPGLNTRVLDAYLLREETAEPITHNTTAGWTVLDLPSRAPEQMVSVIELQLDGDPEVDSTFGIDPNSGTEILAEFSTAMGAKIVKHRWMEKFGEWVCEYPACQWTPDGKVVWEVDVMEPGDYDVSLTYAGEGRLVWSVDVVGGEHIQNQQNASHNYQEFPIGWINFSEPGKYKVAVSCLEGNTQSAQLRSIRLAPVR</sequence>
<dbReference type="EC" id="3.2.1.51" evidence="3"/>
<evidence type="ECO:0000256" key="1">
    <source>
        <dbReference type="ARBA" id="ARBA00004071"/>
    </source>
</evidence>
<dbReference type="PRINTS" id="PR00741">
    <property type="entry name" value="GLHYDRLASE29"/>
</dbReference>
<evidence type="ECO:0000259" key="7">
    <source>
        <dbReference type="Pfam" id="PF01120"/>
    </source>
</evidence>
<gene>
    <name evidence="8" type="ORF">Pla100_59490</name>
</gene>
<evidence type="ECO:0000256" key="6">
    <source>
        <dbReference type="ARBA" id="ARBA00023295"/>
    </source>
</evidence>
<accession>A0A5C5ZI17</accession>
<evidence type="ECO:0000313" key="8">
    <source>
        <dbReference type="EMBL" id="TWT87059.1"/>
    </source>
</evidence>
<protein>
    <recommendedName>
        <fullName evidence="3">alpha-L-fucosidase</fullName>
        <ecNumber evidence="3">3.2.1.51</ecNumber>
    </recommendedName>
</protein>
<dbReference type="Proteomes" id="UP000316213">
    <property type="component" value="Unassembled WGS sequence"/>
</dbReference>
<dbReference type="InterPro" id="IPR013780">
    <property type="entry name" value="Glyco_hydro_b"/>
</dbReference>
<dbReference type="PANTHER" id="PTHR10030:SF37">
    <property type="entry name" value="ALPHA-L-FUCOSIDASE-RELATED"/>
    <property type="match status" value="1"/>
</dbReference>
<evidence type="ECO:0000256" key="3">
    <source>
        <dbReference type="ARBA" id="ARBA00012662"/>
    </source>
</evidence>
<feature type="domain" description="Glycoside hydrolase family 29 N-terminal" evidence="7">
    <location>
        <begin position="58"/>
        <end position="366"/>
    </location>
</feature>
<keyword evidence="5" id="KW-0378">Hydrolase</keyword>
<comment type="function">
    <text evidence="1">Alpha-L-fucosidase is responsible for hydrolyzing the alpha-1,6-linked fucose joined to the reducing-end N-acetylglucosamine of the carbohydrate moieties of glycoproteins.</text>
</comment>
<dbReference type="GO" id="GO:0006004">
    <property type="term" value="P:fucose metabolic process"/>
    <property type="evidence" value="ECO:0007669"/>
    <property type="project" value="InterPro"/>
</dbReference>
<dbReference type="GO" id="GO:0004560">
    <property type="term" value="F:alpha-L-fucosidase activity"/>
    <property type="evidence" value="ECO:0007669"/>
    <property type="project" value="InterPro"/>
</dbReference>
<organism evidence="8 9">
    <name type="scientific">Neorhodopirellula pilleata</name>
    <dbReference type="NCBI Taxonomy" id="2714738"/>
    <lineage>
        <taxon>Bacteria</taxon>
        <taxon>Pseudomonadati</taxon>
        <taxon>Planctomycetota</taxon>
        <taxon>Planctomycetia</taxon>
        <taxon>Pirellulales</taxon>
        <taxon>Pirellulaceae</taxon>
        <taxon>Neorhodopirellula</taxon>
    </lineage>
</organism>
<dbReference type="SMART" id="SM00812">
    <property type="entry name" value="Alpha_L_fucos"/>
    <property type="match status" value="1"/>
</dbReference>
<dbReference type="Gene3D" id="3.20.20.80">
    <property type="entry name" value="Glycosidases"/>
    <property type="match status" value="1"/>
</dbReference>
<evidence type="ECO:0000256" key="2">
    <source>
        <dbReference type="ARBA" id="ARBA00007951"/>
    </source>
</evidence>
<comment type="caution">
    <text evidence="8">The sequence shown here is derived from an EMBL/GenBank/DDBJ whole genome shotgun (WGS) entry which is preliminary data.</text>
</comment>
<dbReference type="EMBL" id="SJPM01000028">
    <property type="protein sequence ID" value="TWT87059.1"/>
    <property type="molecule type" value="Genomic_DNA"/>
</dbReference>
<dbReference type="InterPro" id="IPR057739">
    <property type="entry name" value="Glyco_hydro_29_N"/>
</dbReference>
<dbReference type="InterPro" id="IPR016286">
    <property type="entry name" value="FUC_metazoa-typ"/>
</dbReference>
<reference evidence="8 9" key="1">
    <citation type="submission" date="2019-02" db="EMBL/GenBank/DDBJ databases">
        <title>Deep-cultivation of Planctomycetes and their phenomic and genomic characterization uncovers novel biology.</title>
        <authorList>
            <person name="Wiegand S."/>
            <person name="Jogler M."/>
            <person name="Boedeker C."/>
            <person name="Pinto D."/>
            <person name="Vollmers J."/>
            <person name="Rivas-Marin E."/>
            <person name="Kohn T."/>
            <person name="Peeters S.H."/>
            <person name="Heuer A."/>
            <person name="Rast P."/>
            <person name="Oberbeckmann S."/>
            <person name="Bunk B."/>
            <person name="Jeske O."/>
            <person name="Meyerdierks A."/>
            <person name="Storesund J.E."/>
            <person name="Kallscheuer N."/>
            <person name="Luecker S."/>
            <person name="Lage O.M."/>
            <person name="Pohl T."/>
            <person name="Merkel B.J."/>
            <person name="Hornburger P."/>
            <person name="Mueller R.-W."/>
            <person name="Bruemmer F."/>
            <person name="Labrenz M."/>
            <person name="Spormann A.M."/>
            <person name="Op Den Camp H."/>
            <person name="Overmann J."/>
            <person name="Amann R."/>
            <person name="Jetten M.S.M."/>
            <person name="Mascher T."/>
            <person name="Medema M.H."/>
            <person name="Devos D.P."/>
            <person name="Kaster A.-K."/>
            <person name="Ovreas L."/>
            <person name="Rohde M."/>
            <person name="Galperin M.Y."/>
            <person name="Jogler C."/>
        </authorList>
    </citation>
    <scope>NUCLEOTIDE SEQUENCE [LARGE SCALE GENOMIC DNA]</scope>
    <source>
        <strain evidence="8 9">Pla100</strain>
    </source>
</reference>
<dbReference type="GO" id="GO:0005764">
    <property type="term" value="C:lysosome"/>
    <property type="evidence" value="ECO:0007669"/>
    <property type="project" value="TreeGrafter"/>
</dbReference>
<evidence type="ECO:0000313" key="9">
    <source>
        <dbReference type="Proteomes" id="UP000316213"/>
    </source>
</evidence>
<name>A0A5C5ZI17_9BACT</name>
<dbReference type="Pfam" id="PF01120">
    <property type="entry name" value="Alpha_L_fucos"/>
    <property type="match status" value="1"/>
</dbReference>
<evidence type="ECO:0000256" key="4">
    <source>
        <dbReference type="ARBA" id="ARBA00022729"/>
    </source>
</evidence>